<evidence type="ECO:0000256" key="20">
    <source>
        <dbReference type="PROSITE-ProRule" id="PRU10141"/>
    </source>
</evidence>
<dbReference type="SMART" id="SM00220">
    <property type="entry name" value="S_TKc"/>
    <property type="match status" value="1"/>
</dbReference>
<evidence type="ECO:0000259" key="24">
    <source>
        <dbReference type="PROSITE" id="PS50948"/>
    </source>
</evidence>
<evidence type="ECO:0000256" key="21">
    <source>
        <dbReference type="SAM" id="Phobius"/>
    </source>
</evidence>
<keyword evidence="11" id="KW-0418">Kinase</keyword>
<dbReference type="Gene3D" id="1.10.510.10">
    <property type="entry name" value="Transferase(Phosphotransferase) domain 1"/>
    <property type="match status" value="1"/>
</dbReference>
<dbReference type="GO" id="GO:0005886">
    <property type="term" value="C:plasma membrane"/>
    <property type="evidence" value="ECO:0007669"/>
    <property type="project" value="UniProtKB-SubCell"/>
</dbReference>
<evidence type="ECO:0000259" key="23">
    <source>
        <dbReference type="PROSITE" id="PS50927"/>
    </source>
</evidence>
<dbReference type="CDD" id="cd14066">
    <property type="entry name" value="STKc_IRAK"/>
    <property type="match status" value="1"/>
</dbReference>
<keyword evidence="3" id="KW-1003">Cell membrane</keyword>
<dbReference type="GO" id="GO:0004649">
    <property type="term" value="F:poly(ADP-ribose) glycohydrolase activity"/>
    <property type="evidence" value="ECO:0007669"/>
    <property type="project" value="InterPro"/>
</dbReference>
<evidence type="ECO:0000256" key="1">
    <source>
        <dbReference type="ARBA" id="ARBA00004251"/>
    </source>
</evidence>
<dbReference type="GO" id="GO:0006282">
    <property type="term" value="P:regulation of DNA repair"/>
    <property type="evidence" value="ECO:0007669"/>
    <property type="project" value="InterPro"/>
</dbReference>
<evidence type="ECO:0000256" key="3">
    <source>
        <dbReference type="ARBA" id="ARBA00022475"/>
    </source>
</evidence>
<evidence type="ECO:0000256" key="11">
    <source>
        <dbReference type="ARBA" id="ARBA00022777"/>
    </source>
</evidence>
<gene>
    <name evidence="25" type="ORF">CCACVL1_06792</name>
</gene>
<comment type="caution">
    <text evidence="25">The sequence shown here is derived from an EMBL/GenBank/DDBJ whole genome shotgun (WGS) entry which is preliminary data.</text>
</comment>
<feature type="transmembrane region" description="Helical" evidence="21">
    <location>
        <begin position="931"/>
        <end position="952"/>
    </location>
</feature>
<evidence type="ECO:0000256" key="8">
    <source>
        <dbReference type="ARBA" id="ARBA00022729"/>
    </source>
</evidence>
<dbReference type="Pfam" id="PF05028">
    <property type="entry name" value="PARG_cat_C"/>
    <property type="match status" value="1"/>
</dbReference>
<dbReference type="GO" id="GO:0048544">
    <property type="term" value="P:recognition of pollen"/>
    <property type="evidence" value="ECO:0007669"/>
    <property type="project" value="InterPro"/>
</dbReference>
<keyword evidence="8" id="KW-0732">Signal</keyword>
<comment type="catalytic activity">
    <reaction evidence="18">
        <text>L-threonyl-[protein] + ATP = O-phospho-L-threonyl-[protein] + ADP + H(+)</text>
        <dbReference type="Rhea" id="RHEA:46608"/>
        <dbReference type="Rhea" id="RHEA-COMP:11060"/>
        <dbReference type="Rhea" id="RHEA-COMP:11605"/>
        <dbReference type="ChEBI" id="CHEBI:15378"/>
        <dbReference type="ChEBI" id="CHEBI:30013"/>
        <dbReference type="ChEBI" id="CHEBI:30616"/>
        <dbReference type="ChEBI" id="CHEBI:61977"/>
        <dbReference type="ChEBI" id="CHEBI:456216"/>
        <dbReference type="EC" id="2.7.11.1"/>
    </reaction>
</comment>
<dbReference type="FunFam" id="1.10.510.10:FF:000227">
    <property type="entry name" value="Serine/threonine-protein kinase"/>
    <property type="match status" value="1"/>
</dbReference>
<evidence type="ECO:0000256" key="17">
    <source>
        <dbReference type="ARBA" id="ARBA00023180"/>
    </source>
</evidence>
<protein>
    <recommendedName>
        <fullName evidence="2">non-specific serine/threonine protein kinase</fullName>
        <ecNumber evidence="2">2.7.11.1</ecNumber>
    </recommendedName>
</protein>
<dbReference type="InterPro" id="IPR011009">
    <property type="entry name" value="Kinase-like_dom_sf"/>
</dbReference>
<dbReference type="Proteomes" id="UP000188268">
    <property type="component" value="Unassembled WGS sequence"/>
</dbReference>
<dbReference type="CDD" id="cd00028">
    <property type="entry name" value="B_lectin"/>
    <property type="match status" value="1"/>
</dbReference>
<evidence type="ECO:0000256" key="12">
    <source>
        <dbReference type="ARBA" id="ARBA00022840"/>
    </source>
</evidence>
<keyword evidence="5" id="KW-0597">Phosphoprotein</keyword>
<evidence type="ECO:0000256" key="14">
    <source>
        <dbReference type="ARBA" id="ARBA00023136"/>
    </source>
</evidence>
<keyword evidence="15" id="KW-1015">Disulfide bond</keyword>
<dbReference type="InterPro" id="IPR048362">
    <property type="entry name" value="PARG_helical"/>
</dbReference>
<dbReference type="OMA" id="RIRMAYV"/>
<evidence type="ECO:0000256" key="13">
    <source>
        <dbReference type="ARBA" id="ARBA00022989"/>
    </source>
</evidence>
<proteinExistence type="predicted"/>
<dbReference type="AlphaFoldDB" id="A0A1R3JCQ7"/>
<dbReference type="InterPro" id="IPR000858">
    <property type="entry name" value="S_locus_glycoprot_dom"/>
</dbReference>
<reference evidence="25 26" key="1">
    <citation type="submission" date="2013-09" db="EMBL/GenBank/DDBJ databases">
        <title>Corchorus capsularis genome sequencing.</title>
        <authorList>
            <person name="Alam M."/>
            <person name="Haque M.S."/>
            <person name="Islam M.S."/>
            <person name="Emdad E.M."/>
            <person name="Islam M.M."/>
            <person name="Ahmed B."/>
            <person name="Halim A."/>
            <person name="Hossen Q.M.M."/>
            <person name="Hossain M.Z."/>
            <person name="Ahmed R."/>
            <person name="Khan M.M."/>
            <person name="Islam R."/>
            <person name="Rashid M.M."/>
            <person name="Khan S.A."/>
            <person name="Rahman M.S."/>
            <person name="Alam M."/>
        </authorList>
    </citation>
    <scope>NUCLEOTIDE SEQUENCE [LARGE SCALE GENOMIC DNA]</scope>
    <source>
        <strain evidence="26">cv. CVL-1</strain>
        <tissue evidence="25">Whole seedling</tissue>
    </source>
</reference>
<keyword evidence="10 20" id="KW-0547">Nucleotide-binding</keyword>
<keyword evidence="12 20" id="KW-0067">ATP-binding</keyword>
<comment type="catalytic activity">
    <reaction evidence="19">
        <text>L-seryl-[protein] + ATP = O-phospho-L-seryl-[protein] + ADP + H(+)</text>
        <dbReference type="Rhea" id="RHEA:17989"/>
        <dbReference type="Rhea" id="RHEA-COMP:9863"/>
        <dbReference type="Rhea" id="RHEA-COMP:11604"/>
        <dbReference type="ChEBI" id="CHEBI:15378"/>
        <dbReference type="ChEBI" id="CHEBI:29999"/>
        <dbReference type="ChEBI" id="CHEBI:30616"/>
        <dbReference type="ChEBI" id="CHEBI:83421"/>
        <dbReference type="ChEBI" id="CHEBI:456216"/>
        <dbReference type="EC" id="2.7.11.1"/>
    </reaction>
</comment>
<dbReference type="GO" id="GO:0030246">
    <property type="term" value="F:carbohydrate binding"/>
    <property type="evidence" value="ECO:0007669"/>
    <property type="project" value="UniProtKB-KW"/>
</dbReference>
<organism evidence="25 26">
    <name type="scientific">Corchorus capsularis</name>
    <name type="common">Jute</name>
    <dbReference type="NCBI Taxonomy" id="210143"/>
    <lineage>
        <taxon>Eukaryota</taxon>
        <taxon>Viridiplantae</taxon>
        <taxon>Streptophyta</taxon>
        <taxon>Embryophyta</taxon>
        <taxon>Tracheophyta</taxon>
        <taxon>Spermatophyta</taxon>
        <taxon>Magnoliopsida</taxon>
        <taxon>eudicotyledons</taxon>
        <taxon>Gunneridae</taxon>
        <taxon>Pentapetalae</taxon>
        <taxon>rosids</taxon>
        <taxon>malvids</taxon>
        <taxon>Malvales</taxon>
        <taxon>Malvaceae</taxon>
        <taxon>Grewioideae</taxon>
        <taxon>Apeibeae</taxon>
        <taxon>Corchorus</taxon>
    </lineage>
</organism>
<keyword evidence="13 21" id="KW-1133">Transmembrane helix</keyword>
<keyword evidence="14 21" id="KW-0472">Membrane</keyword>
<comment type="subcellular location">
    <subcellularLocation>
        <location evidence="1">Cell membrane</location>
        <topology evidence="1">Single-pass type I membrane protein</topology>
    </subcellularLocation>
</comment>
<dbReference type="Pfam" id="PF00954">
    <property type="entry name" value="S_locus_glycop"/>
    <property type="match status" value="1"/>
</dbReference>
<dbReference type="Pfam" id="PF08276">
    <property type="entry name" value="PAN_2"/>
    <property type="match status" value="1"/>
</dbReference>
<evidence type="ECO:0000256" key="7">
    <source>
        <dbReference type="ARBA" id="ARBA00022692"/>
    </source>
</evidence>
<dbReference type="PANTHER" id="PTHR47974">
    <property type="entry name" value="OS07G0415500 PROTEIN"/>
    <property type="match status" value="1"/>
</dbReference>
<dbReference type="STRING" id="210143.A0A1R3JCQ7"/>
<evidence type="ECO:0000313" key="26">
    <source>
        <dbReference type="Proteomes" id="UP000188268"/>
    </source>
</evidence>
<dbReference type="InterPro" id="IPR008271">
    <property type="entry name" value="Ser/Thr_kinase_AS"/>
</dbReference>
<evidence type="ECO:0000256" key="10">
    <source>
        <dbReference type="ARBA" id="ARBA00022741"/>
    </source>
</evidence>
<dbReference type="PROSITE" id="PS00107">
    <property type="entry name" value="PROTEIN_KINASE_ATP"/>
    <property type="match status" value="1"/>
</dbReference>
<keyword evidence="4" id="KW-0723">Serine/threonine-protein kinase</keyword>
<dbReference type="Gene3D" id="2.90.10.10">
    <property type="entry name" value="Bulb-type lectin domain"/>
    <property type="match status" value="1"/>
</dbReference>
<dbReference type="PANTHER" id="PTHR47974:SF19">
    <property type="entry name" value="RECEPTOR-LIKE SERINE_THREONINE-PROTEIN KINASE"/>
    <property type="match status" value="1"/>
</dbReference>
<evidence type="ECO:0000259" key="22">
    <source>
        <dbReference type="PROSITE" id="PS50011"/>
    </source>
</evidence>
<evidence type="ECO:0000313" key="25">
    <source>
        <dbReference type="EMBL" id="OMO92635.1"/>
    </source>
</evidence>
<dbReference type="EC" id="2.7.11.1" evidence="2"/>
<dbReference type="PROSITE" id="PS50948">
    <property type="entry name" value="PAN"/>
    <property type="match status" value="1"/>
</dbReference>
<dbReference type="SMART" id="SM00108">
    <property type="entry name" value="B_lectin"/>
    <property type="match status" value="1"/>
</dbReference>
<feature type="binding site" evidence="20">
    <location>
        <position position="1012"/>
    </location>
    <ligand>
        <name>ATP</name>
        <dbReference type="ChEBI" id="CHEBI:30616"/>
    </ligand>
</feature>
<dbReference type="InterPro" id="IPR036426">
    <property type="entry name" value="Bulb-type_lectin_dom_sf"/>
</dbReference>
<dbReference type="Gramene" id="OMO92635">
    <property type="protein sequence ID" value="OMO92635"/>
    <property type="gene ID" value="CCACVL1_06792"/>
</dbReference>
<evidence type="ECO:0000256" key="9">
    <source>
        <dbReference type="ARBA" id="ARBA00022734"/>
    </source>
</evidence>
<evidence type="ECO:0000256" key="19">
    <source>
        <dbReference type="ARBA" id="ARBA00048679"/>
    </source>
</evidence>
<dbReference type="PROSITE" id="PS50927">
    <property type="entry name" value="BULB_LECTIN"/>
    <property type="match status" value="1"/>
</dbReference>
<dbReference type="Gene3D" id="3.30.200.20">
    <property type="entry name" value="Phosphorylase Kinase, domain 1"/>
    <property type="match status" value="1"/>
</dbReference>
<dbReference type="PROSITE" id="PS00108">
    <property type="entry name" value="PROTEIN_KINASE_ST"/>
    <property type="match status" value="1"/>
</dbReference>
<dbReference type="SUPFAM" id="SSF56112">
    <property type="entry name" value="Protein kinase-like (PK-like)"/>
    <property type="match status" value="1"/>
</dbReference>
<evidence type="ECO:0000256" key="5">
    <source>
        <dbReference type="ARBA" id="ARBA00022553"/>
    </source>
</evidence>
<accession>A0A1R3JCQ7</accession>
<dbReference type="Pfam" id="PF20811">
    <property type="entry name" value="PARG_cat_N"/>
    <property type="match status" value="1"/>
</dbReference>
<dbReference type="SUPFAM" id="SSF51110">
    <property type="entry name" value="alpha-D-mannose-specific plant lectins"/>
    <property type="match status" value="1"/>
</dbReference>
<feature type="domain" description="Apple" evidence="24">
    <location>
        <begin position="829"/>
        <end position="916"/>
    </location>
</feature>
<evidence type="ECO:0000256" key="2">
    <source>
        <dbReference type="ARBA" id="ARBA00012513"/>
    </source>
</evidence>
<evidence type="ECO:0000256" key="4">
    <source>
        <dbReference type="ARBA" id="ARBA00022527"/>
    </source>
</evidence>
<dbReference type="InterPro" id="IPR001480">
    <property type="entry name" value="Bulb-type_lectin_dom"/>
</dbReference>
<dbReference type="GO" id="GO:0005524">
    <property type="term" value="F:ATP binding"/>
    <property type="evidence" value="ECO:0007669"/>
    <property type="project" value="UniProtKB-UniRule"/>
</dbReference>
<dbReference type="Pfam" id="PF01453">
    <property type="entry name" value="B_lectin"/>
    <property type="match status" value="1"/>
</dbReference>
<dbReference type="CDD" id="cd01098">
    <property type="entry name" value="PAN_AP_plant"/>
    <property type="match status" value="1"/>
</dbReference>
<feature type="domain" description="Bulb-type lectin" evidence="23">
    <location>
        <begin position="507"/>
        <end position="629"/>
    </location>
</feature>
<dbReference type="SMART" id="SM00473">
    <property type="entry name" value="PAN_AP"/>
    <property type="match status" value="1"/>
</dbReference>
<sequence>MAKGPDHSHVNCGEVLSIAISDMRASLSLPEPLAPYAPQGYGLFFDELISGADSTKWFAEVIPQLAHLLLRLPSLLDVHYQNTQAYGYFLRILGPQQPGMVLLSQELIGALLACSLFCLFPVSNRGVKHLPTINFDHLFASLYDSYSESQEHKVRCIVHYFERICSEMPKGCVSFERKLLSLENHPSQSHASYPNAGFWAKSTVPLCHFQVHSSGLIEDNCTGALEVDFANEYLGGGALHMGCVQEEIRFMINPELVAGMLFLPSMEENEAIEIVGAERFSGYKGYASSFRFSGDYVDNRSVDFLGRRQTRIVAIDALCSPRMKQYKLKYLLRETIKAFCGFLDQSKYSQYKRLYQDNELGPCQLDQDNNDGDISRDEILSNENGGQFMEPENCFGIATGNWGCGAFGGDPELKTIIQWLAASQALRPFISYYTFGHEALKNLTQDSFTLEAAAKIYSMRMDSVHLEAYEMQKKSAIIAMDTNKILCLMLSVIFMSLSLESHVSFGADTISVNQSLSGNQTIVSAAGVFQLGFFTPRNSSNYYIAIWYKRVSQLTTIWVANREKPIRDTYSSVLKISDGNLVLFNESQVPIWSTNISSTNSTSVVALLLDDGNLVLRDGLNSWTLLLWQSFDHPADTWIPGSKFSFNTRTNQSQRFTSWKSLDDPASGLFSLEIDASKTNQIVWSNTRQYWRSGSWDKQRKSFSLVPEVTMLSSYNLNFSYFSNENESYFIYSFYYSSTITQYILDVSGQITAMTWLDDSKEWIYQNIVFSAQPRKQCEVYAFCGAFGICNDTSIQLCNCLTGFEPTSQEDWNEQVYSEGCVRKSKLECENAAVAVGNGKEDQFVENPRIGFPTNPQNATANNITECKLTCLKKCSCSAYAYDNNNGCLIWTGDLFNLQQLGEDDDEVKTLHIRLAYSEFSNPTKSKKKKLTIVAVAVSSGLILLGLMMFIIKTRWRTTIIPTNPTEGSLMAFGYKGLQKATNNFSEKLGKGGFGSVFKGTLPDGSLVAVKKLEGISQGEKQFRTEVGTLGAINHVNLIRLRGFCSEGSRKLLVYDYMPNGSLDKHLFHAKDSEVLDWKTRYQIALGAARGLAYLHDKCRDSIIHSDIKPENILLDADFCPKVADFGLAKLFSREFSRVLTTLRGTMGYLAPEWISGQAITPKADVYSYGMMLLEIVSGRRNFQVQHSEDEGTAFFPATVAIQVSTEGGDVLSLLDSRLNGNVNVEELSRICIVACWCIQDDEFQRPTMSQVVQILEGVLEVSQPPIPRFLQA</sequence>
<feature type="domain" description="Protein kinase" evidence="22">
    <location>
        <begin position="983"/>
        <end position="1260"/>
    </location>
</feature>
<dbReference type="PROSITE" id="PS50011">
    <property type="entry name" value="PROTEIN_KINASE_DOM"/>
    <property type="match status" value="1"/>
</dbReference>
<keyword evidence="6" id="KW-0808">Transferase</keyword>
<dbReference type="InterPro" id="IPR017441">
    <property type="entry name" value="Protein_kinase_ATP_BS"/>
</dbReference>
<dbReference type="Pfam" id="PF00069">
    <property type="entry name" value="Pkinase"/>
    <property type="match status" value="1"/>
</dbReference>
<evidence type="ECO:0000256" key="16">
    <source>
        <dbReference type="ARBA" id="ARBA00023170"/>
    </source>
</evidence>
<keyword evidence="7 21" id="KW-0812">Transmembrane</keyword>
<dbReference type="FunFam" id="2.90.10.10:FF:000002">
    <property type="entry name" value="Serine/threonine-protein kinase"/>
    <property type="match status" value="1"/>
</dbReference>
<dbReference type="EMBL" id="AWWV01008169">
    <property type="protein sequence ID" value="OMO92635.1"/>
    <property type="molecule type" value="Genomic_DNA"/>
</dbReference>
<dbReference type="InterPro" id="IPR046372">
    <property type="entry name" value="PARG_cat_C"/>
</dbReference>
<evidence type="ECO:0000256" key="18">
    <source>
        <dbReference type="ARBA" id="ARBA00047899"/>
    </source>
</evidence>
<keyword evidence="26" id="KW-1185">Reference proteome</keyword>
<keyword evidence="17" id="KW-0325">Glycoprotein</keyword>
<evidence type="ECO:0000256" key="6">
    <source>
        <dbReference type="ARBA" id="ARBA00022679"/>
    </source>
</evidence>
<dbReference type="InterPro" id="IPR003609">
    <property type="entry name" value="Pan_app"/>
</dbReference>
<dbReference type="FunFam" id="3.30.200.20:FF:000370">
    <property type="entry name" value="Receptor-like protein kinase 4"/>
    <property type="match status" value="1"/>
</dbReference>
<keyword evidence="16" id="KW-0675">Receptor</keyword>
<dbReference type="OrthoDB" id="1937899at2759"/>
<dbReference type="Gene3D" id="3.50.4.10">
    <property type="entry name" value="Hepatocyte Growth Factor"/>
    <property type="match status" value="1"/>
</dbReference>
<dbReference type="InterPro" id="IPR000719">
    <property type="entry name" value="Prot_kinase_dom"/>
</dbReference>
<dbReference type="GO" id="GO:0004674">
    <property type="term" value="F:protein serine/threonine kinase activity"/>
    <property type="evidence" value="ECO:0007669"/>
    <property type="project" value="UniProtKB-KW"/>
</dbReference>
<evidence type="ECO:0000256" key="15">
    <source>
        <dbReference type="ARBA" id="ARBA00023157"/>
    </source>
</evidence>
<name>A0A1R3JCQ7_COCAP</name>
<keyword evidence="9" id="KW-0430">Lectin</keyword>